<name>A0A395N2K5_9HYPO</name>
<evidence type="ECO:0000313" key="2">
    <source>
        <dbReference type="EMBL" id="RFN54362.1"/>
    </source>
</evidence>
<feature type="compositionally biased region" description="Low complexity" evidence="1">
    <location>
        <begin position="77"/>
        <end position="87"/>
    </location>
</feature>
<feature type="compositionally biased region" description="Basic and acidic residues" evidence="1">
    <location>
        <begin position="52"/>
        <end position="62"/>
    </location>
</feature>
<feature type="compositionally biased region" description="Polar residues" evidence="1">
    <location>
        <begin position="323"/>
        <end position="338"/>
    </location>
</feature>
<accession>A0A395N2K5</accession>
<protein>
    <submittedName>
        <fullName evidence="2">Uncharacterized protein</fullName>
    </submittedName>
</protein>
<comment type="caution">
    <text evidence="2">The sequence shown here is derived from an EMBL/GenBank/DDBJ whole genome shotgun (WGS) entry which is preliminary data.</text>
</comment>
<dbReference type="AlphaFoldDB" id="A0A395N2K5"/>
<feature type="compositionally biased region" description="Low complexity" evidence="1">
    <location>
        <begin position="124"/>
        <end position="133"/>
    </location>
</feature>
<reference evidence="2 3" key="1">
    <citation type="journal article" date="2018" name="PLoS Pathog.">
        <title>Evolution of structural diversity of trichothecenes, a family of toxins produced by plant pathogenic and entomopathogenic fungi.</title>
        <authorList>
            <person name="Proctor R.H."/>
            <person name="McCormick S.P."/>
            <person name="Kim H.S."/>
            <person name="Cardoza R.E."/>
            <person name="Stanley A.M."/>
            <person name="Lindo L."/>
            <person name="Kelly A."/>
            <person name="Brown D.W."/>
            <person name="Lee T."/>
            <person name="Vaughan M.M."/>
            <person name="Alexander N.J."/>
            <person name="Busman M."/>
            <person name="Gutierrez S."/>
        </authorList>
    </citation>
    <scope>NUCLEOTIDE SEQUENCE [LARGE SCALE GENOMIC DNA]</scope>
    <source>
        <strain evidence="2 3">NRRL 13405</strain>
    </source>
</reference>
<sequence>MAPLTQPEAAPSSRGGRIYSILRKPASNLALRISDLDRYRLNMWEVSWAAPKESRKEHRENKATATPKGNATPKARSLFSRGSSSSSEVPPFCKRRNVETISSTVSVSSSAKTSATSYNDESDSISTFSTSSEQTTVHVPKMVDLRNRRNGQLIDTTRPSTGMDIARGASQMLMMVDLYVRDSAPNDPPSPTLTTSSTPWDTETLESVILRPWPLLQTLSSDSFVKRSTEATTTPRSSSDAPYLINCGVTITAPIVEPSTIKSKLRGRSTSSQSPPVIESLPSRPQSSRSYVPKPKTIRRMASSSTPICAEPSSDAWKPPNTWGCTPTEPSFPSRQTPSPEPDIPKELTSMQLDVKYLARENNRVRLLRLTEAQDVAGPPSSSRDLEVEKMQWMLSAMYNLDGPIYPDVNEEDMSCEPSNPPKKVLALYETPAVTSYLAAVNHNKQVYHLSAAPLSPEIFPNIRPVLSPVRSPSAFPVAPSSIEAVHSLRLPLAMPSQDIPALLRNIHRCLEPGGSLHLTIIDPLPITGTLGPLLRTWIEDHLLFNLESSFRCTNPSKLLPVWLKNASLRVDPNFVETTQFFSIPLDNSQLQYVRDGHESEEGLRQELRNTVGRMLWMEIWREYIIADRWWWDEPEILAECMQFKTIWEWRLIEAVKDT</sequence>
<dbReference type="EMBL" id="PXXK01000028">
    <property type="protein sequence ID" value="RFN54362.1"/>
    <property type="molecule type" value="Genomic_DNA"/>
</dbReference>
<dbReference type="SUPFAM" id="SSF53335">
    <property type="entry name" value="S-adenosyl-L-methionine-dependent methyltransferases"/>
    <property type="match status" value="1"/>
</dbReference>
<dbReference type="Proteomes" id="UP000265631">
    <property type="component" value="Unassembled WGS sequence"/>
</dbReference>
<feature type="region of interest" description="Disordered" evidence="1">
    <location>
        <begin position="51"/>
        <end position="91"/>
    </location>
</feature>
<organism evidence="2 3">
    <name type="scientific">Fusarium flagelliforme</name>
    <dbReference type="NCBI Taxonomy" id="2675880"/>
    <lineage>
        <taxon>Eukaryota</taxon>
        <taxon>Fungi</taxon>
        <taxon>Dikarya</taxon>
        <taxon>Ascomycota</taxon>
        <taxon>Pezizomycotina</taxon>
        <taxon>Sordariomycetes</taxon>
        <taxon>Hypocreomycetidae</taxon>
        <taxon>Hypocreales</taxon>
        <taxon>Nectriaceae</taxon>
        <taxon>Fusarium</taxon>
        <taxon>Fusarium incarnatum-equiseti species complex</taxon>
    </lineage>
</organism>
<keyword evidence="3" id="KW-1185">Reference proteome</keyword>
<dbReference type="InterPro" id="IPR029063">
    <property type="entry name" value="SAM-dependent_MTases_sf"/>
</dbReference>
<gene>
    <name evidence="2" type="ORF">FIE12Z_1488</name>
</gene>
<feature type="region of interest" description="Disordered" evidence="1">
    <location>
        <begin position="114"/>
        <end position="133"/>
    </location>
</feature>
<proteinExistence type="predicted"/>
<feature type="region of interest" description="Disordered" evidence="1">
    <location>
        <begin position="262"/>
        <end position="346"/>
    </location>
</feature>
<evidence type="ECO:0000313" key="3">
    <source>
        <dbReference type="Proteomes" id="UP000265631"/>
    </source>
</evidence>
<evidence type="ECO:0000256" key="1">
    <source>
        <dbReference type="SAM" id="MobiDB-lite"/>
    </source>
</evidence>